<evidence type="ECO:0000313" key="2">
    <source>
        <dbReference type="Proteomes" id="UP000775547"/>
    </source>
</evidence>
<protein>
    <submittedName>
        <fullName evidence="1">Uncharacterized protein</fullName>
    </submittedName>
</protein>
<feature type="non-terminal residue" evidence="1">
    <location>
        <position position="187"/>
    </location>
</feature>
<proteinExistence type="predicted"/>
<reference evidence="1" key="2">
    <citation type="submission" date="2021-10" db="EMBL/GenBank/DDBJ databases">
        <title>Phylogenomics reveals ancestral predisposition of the termite-cultivated fungus Termitomyces towards a domesticated lifestyle.</title>
        <authorList>
            <person name="Auxier B."/>
            <person name="Grum-Grzhimaylo A."/>
            <person name="Cardenas M.E."/>
            <person name="Lodge J.D."/>
            <person name="Laessoe T."/>
            <person name="Pedersen O."/>
            <person name="Smith M.E."/>
            <person name="Kuyper T.W."/>
            <person name="Franco-Molano E.A."/>
            <person name="Baroni T.J."/>
            <person name="Aanen D.K."/>
        </authorList>
    </citation>
    <scope>NUCLEOTIDE SEQUENCE</scope>
    <source>
        <strain evidence="1">AP01</strain>
        <tissue evidence="1">Mycelium</tissue>
    </source>
</reference>
<keyword evidence="2" id="KW-1185">Reference proteome</keyword>
<organism evidence="1 2">
    <name type="scientific">Asterophora parasitica</name>
    <dbReference type="NCBI Taxonomy" id="117018"/>
    <lineage>
        <taxon>Eukaryota</taxon>
        <taxon>Fungi</taxon>
        <taxon>Dikarya</taxon>
        <taxon>Basidiomycota</taxon>
        <taxon>Agaricomycotina</taxon>
        <taxon>Agaricomycetes</taxon>
        <taxon>Agaricomycetidae</taxon>
        <taxon>Agaricales</taxon>
        <taxon>Tricholomatineae</taxon>
        <taxon>Lyophyllaceae</taxon>
        <taxon>Asterophora</taxon>
    </lineage>
</organism>
<dbReference type="Proteomes" id="UP000775547">
    <property type="component" value="Unassembled WGS sequence"/>
</dbReference>
<dbReference type="SUPFAM" id="SSF53756">
    <property type="entry name" value="UDP-Glycosyltransferase/glycogen phosphorylase"/>
    <property type="match status" value="1"/>
</dbReference>
<accession>A0A9P7GB35</accession>
<gene>
    <name evidence="1" type="ORF">DXG03_009323</name>
</gene>
<dbReference type="Gene3D" id="3.40.50.2000">
    <property type="entry name" value="Glycogen Phosphorylase B"/>
    <property type="match status" value="1"/>
</dbReference>
<evidence type="ECO:0000313" key="1">
    <source>
        <dbReference type="EMBL" id="KAG5643972.1"/>
    </source>
</evidence>
<comment type="caution">
    <text evidence="1">The sequence shown here is derived from an EMBL/GenBank/DDBJ whole genome shotgun (WGS) entry which is preliminary data.</text>
</comment>
<sequence>MAPSNPSHLLLVSIPAWGHARPLAALAARLVTESDTVLLTFLTTSIHLQKLRFEIDRQLEAGSPALQRIRQVPDYGYASNPLAVFGEFAASYAPAYETLVQAKSITCATTGTVFEAAIAPTAIILDLHATRALTGRTVPVLAWATGGVSIFIRNWGPESIGGSGDFGGKVAAEAARTGKPALEVGEQ</sequence>
<dbReference type="AlphaFoldDB" id="A0A9P7GB35"/>
<reference evidence="1" key="1">
    <citation type="submission" date="2020-07" db="EMBL/GenBank/DDBJ databases">
        <authorList>
            <person name="Nieuwenhuis M."/>
            <person name="Van De Peppel L.J.J."/>
        </authorList>
    </citation>
    <scope>NUCLEOTIDE SEQUENCE</scope>
    <source>
        <strain evidence="1">AP01</strain>
        <tissue evidence="1">Mycelium</tissue>
    </source>
</reference>
<dbReference type="EMBL" id="JABCKV010000088">
    <property type="protein sequence ID" value="KAG5643972.1"/>
    <property type="molecule type" value="Genomic_DNA"/>
</dbReference>
<name>A0A9P7GB35_9AGAR</name>
<dbReference type="OrthoDB" id="5835829at2759"/>